<keyword evidence="6 9" id="KW-0812">Transmembrane</keyword>
<dbReference type="SUPFAM" id="SSF161098">
    <property type="entry name" value="MetI-like"/>
    <property type="match status" value="1"/>
</dbReference>
<reference evidence="12 13" key="1">
    <citation type="submission" date="2019-03" db="EMBL/GenBank/DDBJ databases">
        <title>Genomic Encyclopedia of Type Strains, Phase IV (KMG-IV): sequencing the most valuable type-strain genomes for metagenomic binning, comparative biology and taxonomic classification.</title>
        <authorList>
            <person name="Goeker M."/>
        </authorList>
    </citation>
    <scope>NUCLEOTIDE SEQUENCE [LARGE SCALE GENOMIC DNA]</scope>
    <source>
        <strain evidence="12 13">DSM 29487</strain>
    </source>
</reference>
<comment type="subcellular location">
    <subcellularLocation>
        <location evidence="1 9">Cell membrane</location>
        <topology evidence="1 9">Multi-pass membrane protein</topology>
    </subcellularLocation>
</comment>
<dbReference type="GO" id="GO:0006817">
    <property type="term" value="P:phosphate ion transport"/>
    <property type="evidence" value="ECO:0007669"/>
    <property type="project" value="UniProtKB-KW"/>
</dbReference>
<comment type="similarity">
    <text evidence="2 10">Belongs to the binding-protein-dependent transport system permease family. CysTW subfamily.</text>
</comment>
<evidence type="ECO:0000259" key="11">
    <source>
        <dbReference type="PROSITE" id="PS50928"/>
    </source>
</evidence>
<dbReference type="InterPro" id="IPR051124">
    <property type="entry name" value="Phosphate_Transport_Permease"/>
</dbReference>
<dbReference type="InterPro" id="IPR035906">
    <property type="entry name" value="MetI-like_sf"/>
</dbReference>
<gene>
    <name evidence="12" type="ORF">EDD60_11216</name>
</gene>
<keyword evidence="7 9" id="KW-1133">Transmembrane helix</keyword>
<evidence type="ECO:0000313" key="12">
    <source>
        <dbReference type="EMBL" id="TCV98521.1"/>
    </source>
</evidence>
<keyword evidence="3 9" id="KW-0813">Transport</keyword>
<evidence type="ECO:0000256" key="1">
    <source>
        <dbReference type="ARBA" id="ARBA00004651"/>
    </source>
</evidence>
<accession>A0A4R3Z0A4</accession>
<dbReference type="GO" id="GO:0005886">
    <property type="term" value="C:plasma membrane"/>
    <property type="evidence" value="ECO:0007669"/>
    <property type="project" value="UniProtKB-SubCell"/>
</dbReference>
<evidence type="ECO:0000256" key="6">
    <source>
        <dbReference type="ARBA" id="ARBA00022692"/>
    </source>
</evidence>
<evidence type="ECO:0000256" key="10">
    <source>
        <dbReference type="RuleBase" id="RU363054"/>
    </source>
</evidence>
<dbReference type="AlphaFoldDB" id="A0A4R3Z0A4"/>
<dbReference type="PROSITE" id="PS50928">
    <property type="entry name" value="ABC_TM1"/>
    <property type="match status" value="1"/>
</dbReference>
<dbReference type="InterPro" id="IPR000515">
    <property type="entry name" value="MetI-like"/>
</dbReference>
<dbReference type="Pfam" id="PF00528">
    <property type="entry name" value="BPD_transp_1"/>
    <property type="match status" value="1"/>
</dbReference>
<dbReference type="Gene3D" id="1.10.3720.10">
    <property type="entry name" value="MetI-like"/>
    <property type="match status" value="1"/>
</dbReference>
<proteinExistence type="inferred from homology"/>
<evidence type="ECO:0000256" key="2">
    <source>
        <dbReference type="ARBA" id="ARBA00007069"/>
    </source>
</evidence>
<feature type="transmembrane region" description="Helical" evidence="9">
    <location>
        <begin position="166"/>
        <end position="185"/>
    </location>
</feature>
<evidence type="ECO:0000256" key="7">
    <source>
        <dbReference type="ARBA" id="ARBA00022989"/>
    </source>
</evidence>
<evidence type="ECO:0000256" key="5">
    <source>
        <dbReference type="ARBA" id="ARBA00022592"/>
    </source>
</evidence>
<dbReference type="PANTHER" id="PTHR30425">
    <property type="entry name" value="PHOSPHATE TRANSPORT SYSTEM PERMEASE PROTEIN PST"/>
    <property type="match status" value="1"/>
</dbReference>
<dbReference type="PANTHER" id="PTHR30425:SF1">
    <property type="entry name" value="PHOSPHATE TRANSPORT SYSTEM PERMEASE PROTEIN PSTC"/>
    <property type="match status" value="1"/>
</dbReference>
<keyword evidence="13" id="KW-1185">Reference proteome</keyword>
<keyword evidence="5 10" id="KW-0592">Phosphate transport</keyword>
<comment type="caution">
    <text evidence="12">The sequence shown here is derived from an EMBL/GenBank/DDBJ whole genome shotgun (WGS) entry which is preliminary data.</text>
</comment>
<organism evidence="12 13">
    <name type="scientific">Longibaculum muris</name>
    <dbReference type="NCBI Taxonomy" id="1796628"/>
    <lineage>
        <taxon>Bacteria</taxon>
        <taxon>Bacillati</taxon>
        <taxon>Bacillota</taxon>
        <taxon>Erysipelotrichia</taxon>
        <taxon>Erysipelotrichales</taxon>
        <taxon>Coprobacillaceae</taxon>
        <taxon>Longibaculum</taxon>
    </lineage>
</organism>
<comment type="function">
    <text evidence="10">Part of the binding-protein-dependent transport system for phosphate; probably responsible for the translocation of the substrate across the membrane.</text>
</comment>
<name>A0A4R3Z0A4_9FIRM</name>
<dbReference type="GO" id="GO:0005315">
    <property type="term" value="F:phosphate transmembrane transporter activity"/>
    <property type="evidence" value="ECO:0007669"/>
    <property type="project" value="InterPro"/>
</dbReference>
<dbReference type="RefSeq" id="WP_066450267.1">
    <property type="nucleotide sequence ID" value="NZ_JANKBF010000007.1"/>
</dbReference>
<feature type="transmembrane region" description="Helical" evidence="9">
    <location>
        <begin position="77"/>
        <end position="103"/>
    </location>
</feature>
<evidence type="ECO:0000256" key="9">
    <source>
        <dbReference type="RuleBase" id="RU363032"/>
    </source>
</evidence>
<dbReference type="InterPro" id="IPR011864">
    <property type="entry name" value="Phosphate_PstC"/>
</dbReference>
<feature type="transmembrane region" description="Helical" evidence="9">
    <location>
        <begin position="21"/>
        <end position="46"/>
    </location>
</feature>
<evidence type="ECO:0000256" key="4">
    <source>
        <dbReference type="ARBA" id="ARBA00022475"/>
    </source>
</evidence>
<dbReference type="Proteomes" id="UP000295515">
    <property type="component" value="Unassembled WGS sequence"/>
</dbReference>
<dbReference type="NCBIfam" id="TIGR02138">
    <property type="entry name" value="phosphate_pstC"/>
    <property type="match status" value="1"/>
</dbReference>
<keyword evidence="4 10" id="KW-1003">Cell membrane</keyword>
<sequence length="310" mass="33250">MERSMLSILAHHKSKSTVEKAAAIILKGCAIVSIIAVLSITAYMFISGTPALFKVGLTDILFGQVWAPTATHPEYGILYIILTSILGVFLAIGIAVPIGLLTAINLSEIASKRVRKVVKSAIELLAGIPSVVYGLLGILIINPLMYQLELFIFKDSLTHQFTGGSNLISAILVLAIMILPTLINISETALKTVPDDYRKSSLALGASQIQTIFKVVLPAAKNGIMSAIVLGVGRAIGEAMAILLVAGNSVNIPLPFHSVRFLTTAIVTEMSYASGLHREVLFTIGLILFIFIICINLVLTYILTRGDQHE</sequence>
<keyword evidence="8 9" id="KW-0472">Membrane</keyword>
<feature type="transmembrane region" description="Helical" evidence="9">
    <location>
        <begin position="224"/>
        <end position="246"/>
    </location>
</feature>
<feature type="domain" description="ABC transmembrane type-1" evidence="11">
    <location>
        <begin position="81"/>
        <end position="299"/>
    </location>
</feature>
<dbReference type="EMBL" id="SMCQ01000012">
    <property type="protein sequence ID" value="TCV98521.1"/>
    <property type="molecule type" value="Genomic_DNA"/>
</dbReference>
<evidence type="ECO:0000313" key="13">
    <source>
        <dbReference type="Proteomes" id="UP000295515"/>
    </source>
</evidence>
<evidence type="ECO:0000256" key="8">
    <source>
        <dbReference type="ARBA" id="ARBA00023136"/>
    </source>
</evidence>
<dbReference type="CDD" id="cd06261">
    <property type="entry name" value="TM_PBP2"/>
    <property type="match status" value="1"/>
</dbReference>
<feature type="transmembrane region" description="Helical" evidence="9">
    <location>
        <begin position="280"/>
        <end position="303"/>
    </location>
</feature>
<dbReference type="GeneID" id="98915572"/>
<feature type="transmembrane region" description="Helical" evidence="9">
    <location>
        <begin position="124"/>
        <end position="146"/>
    </location>
</feature>
<protein>
    <recommendedName>
        <fullName evidence="10">Phosphate transport system permease protein</fullName>
    </recommendedName>
</protein>
<evidence type="ECO:0000256" key="3">
    <source>
        <dbReference type="ARBA" id="ARBA00022448"/>
    </source>
</evidence>